<evidence type="ECO:0000313" key="2">
    <source>
        <dbReference type="Proteomes" id="UP000324285"/>
    </source>
</evidence>
<dbReference type="EMBL" id="CP038437">
    <property type="protein sequence ID" value="QEM83227.1"/>
    <property type="molecule type" value="Genomic_DNA"/>
</dbReference>
<dbReference type="Proteomes" id="UP000324285">
    <property type="component" value="Chromosome"/>
</dbReference>
<accession>A0A5C1NLD9</accession>
<name>A0A5C1NLD9_9GAMM</name>
<protein>
    <submittedName>
        <fullName evidence="1">Poly(Glycerol-phosphate) alpha-glucosyltransferase</fullName>
    </submittedName>
</protein>
<proteinExistence type="predicted"/>
<dbReference type="GO" id="GO:0005975">
    <property type="term" value="P:carbohydrate metabolic process"/>
    <property type="evidence" value="ECO:0007669"/>
    <property type="project" value="InterPro"/>
</dbReference>
<gene>
    <name evidence="1" type="ORF">E4T21_17980</name>
</gene>
<dbReference type="GO" id="GO:0016740">
    <property type="term" value="F:transferase activity"/>
    <property type="evidence" value="ECO:0007669"/>
    <property type="project" value="UniProtKB-KW"/>
</dbReference>
<evidence type="ECO:0000313" key="1">
    <source>
        <dbReference type="EMBL" id="QEM83227.1"/>
    </source>
</evidence>
<organism evidence="1 2">
    <name type="scientific">Halomonas binhaiensis</name>
    <dbReference type="NCBI Taxonomy" id="2562282"/>
    <lineage>
        <taxon>Bacteria</taxon>
        <taxon>Pseudomonadati</taxon>
        <taxon>Pseudomonadota</taxon>
        <taxon>Gammaproteobacteria</taxon>
        <taxon>Oceanospirillales</taxon>
        <taxon>Halomonadaceae</taxon>
        <taxon>Halomonas</taxon>
    </lineage>
</organism>
<dbReference type="RefSeq" id="WP_149286349.1">
    <property type="nucleotide sequence ID" value="NZ_CP038437.2"/>
</dbReference>
<dbReference type="InterPro" id="IPR008928">
    <property type="entry name" value="6-hairpin_glycosidase_sf"/>
</dbReference>
<sequence length="547" mass="63558">MSLNELLAKALPLVKDNIEALKIPMPSYTIFISMSDGKNRASIVNASADTFHKAWGKAVFKCRRQAEKDRLQTGWLRIDWVRSAEKISWKELDTRLKKVKRNYFRHGLALDSGFHKVFLEQEINANAMLYGGNQISHSVINKKNFEIYARKRYKDYVPNFSDDVYVLDTQGVFCSVDESPRLLFPAGKNAGRRMEPMDPQAIYGLIQRSSHYLSTQVQSSGQFYYGWHPCFDRPINAYNTLRHASTTYSMLEAWEVTRDETLKASIDRSLNYLTGTLIQNASLHNGDEAAFLVDQGGEVKLGGNAVCLLALAKYTELTGDEAYLGLIERLALGIRFMQDPDTGAFIHVLNYPDLSIKERFRIIYYEGEAAFGLMRAYGLTKDPRWIEIVEKAFNHFIANDTWKAHDHWLSYCVNELTRYRPEEKYYRFGIQNVAGYLDFMMNRITTFPTLLELMMAAEKMICRIQENDTHRHLLDQLDIDKFYRALETRAEYLLNGHFWPEYAMYFKNPERILGSFYIRHHAFRVRIDDVEHYLSGFVAYLGFLEKK</sequence>
<dbReference type="SUPFAM" id="SSF48208">
    <property type="entry name" value="Six-hairpin glycosidases"/>
    <property type="match status" value="1"/>
</dbReference>
<dbReference type="AlphaFoldDB" id="A0A5C1NLD9"/>
<dbReference type="KEGG" id="hbh:E4T21_17980"/>
<reference evidence="1" key="1">
    <citation type="submission" date="2021-02" db="EMBL/GenBank/DDBJ databases">
        <title>Strain Y2R2, a novel species of the genus Halomonas.</title>
        <authorList>
            <person name="Huang H."/>
        </authorList>
    </citation>
    <scope>NUCLEOTIDE SEQUENCE</scope>
    <source>
        <strain evidence="1">Y2R2</strain>
    </source>
</reference>
<keyword evidence="2" id="KW-1185">Reference proteome</keyword>
<dbReference type="OrthoDB" id="9810718at2"/>